<organism evidence="1 2">
    <name type="scientific">Ruminococcus albus 8</name>
    <dbReference type="NCBI Taxonomy" id="246199"/>
    <lineage>
        <taxon>Bacteria</taxon>
        <taxon>Bacillati</taxon>
        <taxon>Bacillota</taxon>
        <taxon>Clostridia</taxon>
        <taxon>Eubacteriales</taxon>
        <taxon>Oscillospiraceae</taxon>
        <taxon>Ruminococcus</taxon>
    </lineage>
</organism>
<name>E9S964_RUMAL</name>
<gene>
    <name evidence="1" type="ORF">CUS_4611</name>
</gene>
<dbReference type="InterPro" id="IPR029044">
    <property type="entry name" value="Nucleotide-diphossugar_trans"/>
</dbReference>
<keyword evidence="2" id="KW-1185">Reference proteome</keyword>
<dbReference type="EMBL" id="ADKM02000034">
    <property type="protein sequence ID" value="EGC04190.1"/>
    <property type="molecule type" value="Genomic_DNA"/>
</dbReference>
<evidence type="ECO:0008006" key="3">
    <source>
        <dbReference type="Google" id="ProtNLM"/>
    </source>
</evidence>
<proteinExistence type="predicted"/>
<dbReference type="Gene3D" id="3.90.550.10">
    <property type="entry name" value="Spore Coat Polysaccharide Biosynthesis Protein SpsA, Chain A"/>
    <property type="match status" value="1"/>
</dbReference>
<evidence type="ECO:0000313" key="2">
    <source>
        <dbReference type="Proteomes" id="UP000004259"/>
    </source>
</evidence>
<dbReference type="AlphaFoldDB" id="E9S964"/>
<accession>E9S964</accession>
<evidence type="ECO:0000313" key="1">
    <source>
        <dbReference type="EMBL" id="EGC04190.1"/>
    </source>
</evidence>
<dbReference type="STRING" id="246199.CUS_4611"/>
<protein>
    <recommendedName>
        <fullName evidence="3">Nucleotidyl transferase domain-containing protein</fullName>
    </recommendedName>
</protein>
<comment type="caution">
    <text evidence="1">The sequence shown here is derived from an EMBL/GenBank/DDBJ whole genome shotgun (WGS) entry which is preliminary data.</text>
</comment>
<dbReference type="Proteomes" id="UP000004259">
    <property type="component" value="Unassembled WGS sequence"/>
</dbReference>
<dbReference type="eggNOG" id="COG1209">
    <property type="taxonomic scope" value="Bacteria"/>
</dbReference>
<reference evidence="1 2" key="1">
    <citation type="submission" date="2011-02" db="EMBL/GenBank/DDBJ databases">
        <authorList>
            <person name="Nelson K.E."/>
            <person name="Sutton G."/>
            <person name="Torralba M."/>
            <person name="Durkin S."/>
            <person name="Harkins D."/>
            <person name="Montgomery R."/>
            <person name="Ziemer C."/>
            <person name="Klaassens E."/>
            <person name="Ocuiv P."/>
            <person name="Morrison M."/>
        </authorList>
    </citation>
    <scope>NUCLEOTIDE SEQUENCE [LARGE SCALE GENOMIC DNA]</scope>
    <source>
        <strain evidence="1 2">8</strain>
    </source>
</reference>
<sequence length="49" mass="5522">MIKHGEADCKLLESHDKWFGVTYAEDKPSVKTAISELIESGAYPAKLWK</sequence>